<feature type="transmembrane region" description="Helical" evidence="6">
    <location>
        <begin position="127"/>
        <end position="144"/>
    </location>
</feature>
<comment type="subcellular location">
    <subcellularLocation>
        <location evidence="1">Membrane</location>
        <topology evidence="1">Multi-pass membrane protein</topology>
    </subcellularLocation>
</comment>
<protein>
    <submittedName>
        <fullName evidence="8">EamA family transporter</fullName>
    </submittedName>
</protein>
<sequence>MTGLQMRGHAAMLLFSILVAGSFIFGVRIANLAEPAAINSARFIIAAILIGIYMLVNPNIKTADFAPLRFKPWRYLLLSSVFVSYFIFMFEGLKTAATVSSSVIFTLIPIMTAVLGYVILRHIITRRMAFALLIGSIGAMWVVFKADISNLLVFNVGKGEMIYFVGCVFHAAFIPLSRKYNCGEKPIISTFAILIVGGVIMAIFGYEGLLAVDWLNMPAIFWTGLLYLGIFASAVTFFLIQFAALALPSGKVMAYNFLTPVWVILIEVALGLGWPPLLVSAGIILAVIALLLLLKDETKIPV</sequence>
<feature type="transmembrane region" description="Helical" evidence="6">
    <location>
        <begin position="156"/>
        <end position="176"/>
    </location>
</feature>
<organism evidence="8">
    <name type="scientific">OCS116 cluster bacterium</name>
    <dbReference type="NCBI Taxonomy" id="2030921"/>
    <lineage>
        <taxon>Bacteria</taxon>
        <taxon>Pseudomonadati</taxon>
        <taxon>Pseudomonadota</taxon>
        <taxon>Alphaproteobacteria</taxon>
        <taxon>OCS116 cluster</taxon>
    </lineage>
</organism>
<evidence type="ECO:0000256" key="1">
    <source>
        <dbReference type="ARBA" id="ARBA00004141"/>
    </source>
</evidence>
<dbReference type="InterPro" id="IPR000620">
    <property type="entry name" value="EamA_dom"/>
</dbReference>
<dbReference type="AlphaFoldDB" id="A0A2A4Z7U7"/>
<feature type="transmembrane region" description="Helical" evidence="6">
    <location>
        <begin position="12"/>
        <end position="30"/>
    </location>
</feature>
<comment type="caution">
    <text evidence="8">The sequence shown here is derived from an EMBL/GenBank/DDBJ whole genome shotgun (WGS) entry which is preliminary data.</text>
</comment>
<proteinExistence type="inferred from homology"/>
<dbReference type="InterPro" id="IPR050638">
    <property type="entry name" value="AA-Vitamin_Transporters"/>
</dbReference>
<dbReference type="GO" id="GO:0016020">
    <property type="term" value="C:membrane"/>
    <property type="evidence" value="ECO:0007669"/>
    <property type="project" value="UniProtKB-SubCell"/>
</dbReference>
<keyword evidence="4 6" id="KW-1133">Transmembrane helix</keyword>
<feature type="domain" description="EamA" evidence="7">
    <location>
        <begin position="158"/>
        <end position="294"/>
    </location>
</feature>
<dbReference type="EMBL" id="NVUS01000003">
    <property type="protein sequence ID" value="PCJ03097.1"/>
    <property type="molecule type" value="Genomic_DNA"/>
</dbReference>
<keyword evidence="3 6" id="KW-0812">Transmembrane</keyword>
<evidence type="ECO:0000256" key="3">
    <source>
        <dbReference type="ARBA" id="ARBA00022692"/>
    </source>
</evidence>
<feature type="transmembrane region" description="Helical" evidence="6">
    <location>
        <begin position="75"/>
        <end position="93"/>
    </location>
</feature>
<accession>A0A2A4Z7U7</accession>
<keyword evidence="5 6" id="KW-0472">Membrane</keyword>
<reference key="1">
    <citation type="submission" date="2017-08" db="EMBL/GenBank/DDBJ databases">
        <title>A dynamic microbial community with high functional redundancy inhabits the cold, oxic subseafloor aquifer.</title>
        <authorList>
            <person name="Tully B.J."/>
            <person name="Wheat C.G."/>
            <person name="Glazer B.T."/>
            <person name="Huber J.A."/>
        </authorList>
    </citation>
    <scope>NUCLEOTIDE SEQUENCE [LARGE SCALE GENOMIC DNA]</scope>
</reference>
<dbReference type="SUPFAM" id="SSF103481">
    <property type="entry name" value="Multidrug resistance efflux transporter EmrE"/>
    <property type="match status" value="1"/>
</dbReference>
<comment type="similarity">
    <text evidence="2">Belongs to the EamA transporter family.</text>
</comment>
<feature type="transmembrane region" description="Helical" evidence="6">
    <location>
        <begin position="219"/>
        <end position="240"/>
    </location>
</feature>
<dbReference type="Pfam" id="PF00892">
    <property type="entry name" value="EamA"/>
    <property type="match status" value="2"/>
</dbReference>
<evidence type="ECO:0000256" key="6">
    <source>
        <dbReference type="SAM" id="Phobius"/>
    </source>
</evidence>
<evidence type="ECO:0000313" key="8">
    <source>
        <dbReference type="EMBL" id="PCJ03097.1"/>
    </source>
</evidence>
<feature type="transmembrane region" description="Helical" evidence="6">
    <location>
        <begin position="36"/>
        <end position="55"/>
    </location>
</feature>
<name>A0A2A4Z7U7_9PROT</name>
<evidence type="ECO:0000256" key="2">
    <source>
        <dbReference type="ARBA" id="ARBA00007362"/>
    </source>
</evidence>
<reference evidence="8" key="2">
    <citation type="journal article" date="2018" name="ISME J.">
        <title>A dynamic microbial community with high functional redundancy inhabits the cold, oxic subseafloor aquifer.</title>
        <authorList>
            <person name="Tully B.J."/>
            <person name="Wheat C.G."/>
            <person name="Glazer B.T."/>
            <person name="Huber J.A."/>
        </authorList>
    </citation>
    <scope>NUCLEOTIDE SEQUENCE</scope>
    <source>
        <strain evidence="8">NORP83</strain>
    </source>
</reference>
<evidence type="ECO:0000256" key="4">
    <source>
        <dbReference type="ARBA" id="ARBA00022989"/>
    </source>
</evidence>
<gene>
    <name evidence="8" type="ORF">COB13_03940</name>
</gene>
<dbReference type="InterPro" id="IPR037185">
    <property type="entry name" value="EmrE-like"/>
</dbReference>
<feature type="transmembrane region" description="Helical" evidence="6">
    <location>
        <begin position="188"/>
        <end position="207"/>
    </location>
</feature>
<feature type="transmembrane region" description="Helical" evidence="6">
    <location>
        <begin position="99"/>
        <end position="120"/>
    </location>
</feature>
<dbReference type="PANTHER" id="PTHR32322:SF2">
    <property type="entry name" value="EAMA DOMAIN-CONTAINING PROTEIN"/>
    <property type="match status" value="1"/>
</dbReference>
<dbReference type="PANTHER" id="PTHR32322">
    <property type="entry name" value="INNER MEMBRANE TRANSPORTER"/>
    <property type="match status" value="1"/>
</dbReference>
<feature type="transmembrane region" description="Helical" evidence="6">
    <location>
        <begin position="277"/>
        <end position="294"/>
    </location>
</feature>
<feature type="domain" description="EamA" evidence="7">
    <location>
        <begin position="7"/>
        <end position="143"/>
    </location>
</feature>
<evidence type="ECO:0000259" key="7">
    <source>
        <dbReference type="Pfam" id="PF00892"/>
    </source>
</evidence>
<evidence type="ECO:0000256" key="5">
    <source>
        <dbReference type="ARBA" id="ARBA00023136"/>
    </source>
</evidence>